<evidence type="ECO:0000313" key="4">
    <source>
        <dbReference type="Proteomes" id="UP000799437"/>
    </source>
</evidence>
<name>A0A6A6W1Q3_9PEZI</name>
<keyword evidence="2" id="KW-0472">Membrane</keyword>
<feature type="transmembrane region" description="Helical" evidence="2">
    <location>
        <begin position="6"/>
        <end position="30"/>
    </location>
</feature>
<evidence type="ECO:0000256" key="1">
    <source>
        <dbReference type="SAM" id="MobiDB-lite"/>
    </source>
</evidence>
<keyword evidence="4" id="KW-1185">Reference proteome</keyword>
<feature type="region of interest" description="Disordered" evidence="1">
    <location>
        <begin position="132"/>
        <end position="154"/>
    </location>
</feature>
<dbReference type="OrthoDB" id="5427070at2759"/>
<reference evidence="3" key="1">
    <citation type="journal article" date="2020" name="Stud. Mycol.">
        <title>101 Dothideomycetes genomes: a test case for predicting lifestyles and emergence of pathogens.</title>
        <authorList>
            <person name="Haridas S."/>
            <person name="Albert R."/>
            <person name="Binder M."/>
            <person name="Bloem J."/>
            <person name="Labutti K."/>
            <person name="Salamov A."/>
            <person name="Andreopoulos B."/>
            <person name="Baker S."/>
            <person name="Barry K."/>
            <person name="Bills G."/>
            <person name="Bluhm B."/>
            <person name="Cannon C."/>
            <person name="Castanera R."/>
            <person name="Culley D."/>
            <person name="Daum C."/>
            <person name="Ezra D."/>
            <person name="Gonzalez J."/>
            <person name="Henrissat B."/>
            <person name="Kuo A."/>
            <person name="Liang C."/>
            <person name="Lipzen A."/>
            <person name="Lutzoni F."/>
            <person name="Magnuson J."/>
            <person name="Mondo S."/>
            <person name="Nolan M."/>
            <person name="Ohm R."/>
            <person name="Pangilinan J."/>
            <person name="Park H.-J."/>
            <person name="Ramirez L."/>
            <person name="Alfaro M."/>
            <person name="Sun H."/>
            <person name="Tritt A."/>
            <person name="Yoshinaga Y."/>
            <person name="Zwiers L.-H."/>
            <person name="Turgeon B."/>
            <person name="Goodwin S."/>
            <person name="Spatafora J."/>
            <person name="Crous P."/>
            <person name="Grigoriev I."/>
        </authorList>
    </citation>
    <scope>NUCLEOTIDE SEQUENCE</scope>
    <source>
        <strain evidence="3">CBS 121739</strain>
    </source>
</reference>
<dbReference type="GeneID" id="54489441"/>
<dbReference type="AlphaFoldDB" id="A0A6A6W1Q3"/>
<sequence length="154" mass="17613">MTAFGSFLKAILAPALIALVAYILLSYFVLPFIRRHRQRYNQYLPVNGGLSTISNTALTVRQRVGDALITFFLPSYGLRRVIDGSRDPRGSEDVMFDDEEGEDMVGFDIDERRREALERRRSNVGEEDLRLSRDLEEGFKDDSDDETTGSRTER</sequence>
<organism evidence="3 4">
    <name type="scientific">Pseudovirgaria hyperparasitica</name>
    <dbReference type="NCBI Taxonomy" id="470096"/>
    <lineage>
        <taxon>Eukaryota</taxon>
        <taxon>Fungi</taxon>
        <taxon>Dikarya</taxon>
        <taxon>Ascomycota</taxon>
        <taxon>Pezizomycotina</taxon>
        <taxon>Dothideomycetes</taxon>
        <taxon>Dothideomycetes incertae sedis</taxon>
        <taxon>Acrospermales</taxon>
        <taxon>Acrospermaceae</taxon>
        <taxon>Pseudovirgaria</taxon>
    </lineage>
</organism>
<evidence type="ECO:0000313" key="3">
    <source>
        <dbReference type="EMBL" id="KAF2755497.1"/>
    </source>
</evidence>
<dbReference type="RefSeq" id="XP_033597948.1">
    <property type="nucleotide sequence ID" value="XM_033748387.1"/>
</dbReference>
<feature type="compositionally biased region" description="Basic and acidic residues" evidence="1">
    <location>
        <begin position="132"/>
        <end position="141"/>
    </location>
</feature>
<evidence type="ECO:0000256" key="2">
    <source>
        <dbReference type="SAM" id="Phobius"/>
    </source>
</evidence>
<keyword evidence="2" id="KW-1133">Transmembrane helix</keyword>
<keyword evidence="2" id="KW-0812">Transmembrane</keyword>
<accession>A0A6A6W1Q3</accession>
<gene>
    <name evidence="3" type="ORF">EJ05DRAFT_513004</name>
</gene>
<dbReference type="Proteomes" id="UP000799437">
    <property type="component" value="Unassembled WGS sequence"/>
</dbReference>
<protein>
    <submittedName>
        <fullName evidence="3">Uncharacterized protein</fullName>
    </submittedName>
</protein>
<dbReference type="EMBL" id="ML996577">
    <property type="protein sequence ID" value="KAF2755497.1"/>
    <property type="molecule type" value="Genomic_DNA"/>
</dbReference>
<proteinExistence type="predicted"/>